<dbReference type="InterPro" id="IPR044974">
    <property type="entry name" value="Disease_R_plants"/>
</dbReference>
<protein>
    <submittedName>
        <fullName evidence="5">Uncharacterized protein</fullName>
    </submittedName>
</protein>
<organism evidence="5 6">
    <name type="scientific">Ricinus communis</name>
    <name type="common">Castor bean</name>
    <dbReference type="NCBI Taxonomy" id="3988"/>
    <lineage>
        <taxon>Eukaryota</taxon>
        <taxon>Viridiplantae</taxon>
        <taxon>Streptophyta</taxon>
        <taxon>Embryophyta</taxon>
        <taxon>Tracheophyta</taxon>
        <taxon>Spermatophyta</taxon>
        <taxon>Magnoliopsida</taxon>
        <taxon>eudicotyledons</taxon>
        <taxon>Gunneridae</taxon>
        <taxon>Pentapetalae</taxon>
        <taxon>rosids</taxon>
        <taxon>fabids</taxon>
        <taxon>Malpighiales</taxon>
        <taxon>Euphorbiaceae</taxon>
        <taxon>Acalyphoideae</taxon>
        <taxon>Acalypheae</taxon>
        <taxon>Ricinus</taxon>
    </lineage>
</organism>
<evidence type="ECO:0000313" key="5">
    <source>
        <dbReference type="EMBL" id="EEF36855.1"/>
    </source>
</evidence>
<dbReference type="InterPro" id="IPR032675">
    <property type="entry name" value="LRR_dom_sf"/>
</dbReference>
<evidence type="ECO:0000313" key="6">
    <source>
        <dbReference type="Proteomes" id="UP000008311"/>
    </source>
</evidence>
<dbReference type="Pfam" id="PF23286">
    <property type="entry name" value="LRR_13"/>
    <property type="match status" value="1"/>
</dbReference>
<sequence length="388" mass="44256">MIGRYNYGIGSRIIITSKDKQVLKNVVDDIYEVEGLNDDEALQLFSLNAFKDICHAKEIMELADRAVKYAHSNPLALKVLGQQVTFMKRVLDGCGFSASIGIDVLANKFLITIQENKLEMHDLFQEMAHEIVPQESVRELGKRSRLWSYDNVYQVLTKNLSLVSLKEINLSNSEHLTTFPDLSHAKNLERMNFEYCTSLVEVPSSVRFLDKLIDWNMRYYTSLLSFLGGIKLRSLKTLNLFGYSNFREYPEIVENITYLNLNETAIEELPRSISNLNGLIALNLKDYRRLKNLLESICLLKSLVTIDLFGCSNITRFLDISGDIRYLYSSETIIEEIPSSIGLFSRLSFLDLMNCKRLKNLPSEVSKLASLRKLVLSGCSGITKFPEV</sequence>
<dbReference type="SUPFAM" id="SSF52058">
    <property type="entry name" value="L domain-like"/>
    <property type="match status" value="1"/>
</dbReference>
<dbReference type="Proteomes" id="UP000008311">
    <property type="component" value="Unassembled WGS sequence"/>
</dbReference>
<evidence type="ECO:0000256" key="1">
    <source>
        <dbReference type="ARBA" id="ARBA00022737"/>
    </source>
</evidence>
<evidence type="ECO:0000259" key="3">
    <source>
        <dbReference type="Pfam" id="PF23282"/>
    </source>
</evidence>
<evidence type="ECO:0000256" key="2">
    <source>
        <dbReference type="ARBA" id="ARBA00022821"/>
    </source>
</evidence>
<dbReference type="InterPro" id="IPR058546">
    <property type="entry name" value="RPS4B/Roq1-like_LRR"/>
</dbReference>
<proteinExistence type="predicted"/>
<evidence type="ECO:0000259" key="4">
    <source>
        <dbReference type="Pfam" id="PF23286"/>
    </source>
</evidence>
<dbReference type="Gene3D" id="3.80.10.10">
    <property type="entry name" value="Ribonuclease Inhibitor"/>
    <property type="match status" value="2"/>
</dbReference>
<reference evidence="6" key="1">
    <citation type="journal article" date="2010" name="Nat. Biotechnol.">
        <title>Draft genome sequence of the oilseed species Ricinus communis.</title>
        <authorList>
            <person name="Chan A.P."/>
            <person name="Crabtree J."/>
            <person name="Zhao Q."/>
            <person name="Lorenzi H."/>
            <person name="Orvis J."/>
            <person name="Puiu D."/>
            <person name="Melake-Berhan A."/>
            <person name="Jones K.M."/>
            <person name="Redman J."/>
            <person name="Chen G."/>
            <person name="Cahoon E.B."/>
            <person name="Gedil M."/>
            <person name="Stanke M."/>
            <person name="Haas B.J."/>
            <person name="Wortman J.R."/>
            <person name="Fraser-Liggett C.M."/>
            <person name="Ravel J."/>
            <person name="Rabinowicz P.D."/>
        </authorList>
    </citation>
    <scope>NUCLEOTIDE SEQUENCE [LARGE SCALE GENOMIC DNA]</scope>
    <source>
        <strain evidence="6">cv. Hale</strain>
    </source>
</reference>
<feature type="domain" description="Disease resistance protein Roq1-like winged-helix" evidence="3">
    <location>
        <begin position="81"/>
        <end position="135"/>
    </location>
</feature>
<dbReference type="EMBL" id="EQ973965">
    <property type="protein sequence ID" value="EEF36855.1"/>
    <property type="molecule type" value="Genomic_DNA"/>
</dbReference>
<dbReference type="GO" id="GO:0006952">
    <property type="term" value="P:defense response"/>
    <property type="evidence" value="ECO:0007669"/>
    <property type="project" value="InterPro"/>
</dbReference>
<dbReference type="InParanoid" id="B9SHM8"/>
<dbReference type="GO" id="GO:0043531">
    <property type="term" value="F:ADP binding"/>
    <property type="evidence" value="ECO:0007669"/>
    <property type="project" value="InterPro"/>
</dbReference>
<dbReference type="InterPro" id="IPR042197">
    <property type="entry name" value="Apaf_helical"/>
</dbReference>
<dbReference type="PANTHER" id="PTHR11017">
    <property type="entry name" value="LEUCINE-RICH REPEAT-CONTAINING PROTEIN"/>
    <property type="match status" value="1"/>
</dbReference>
<dbReference type="PANTHER" id="PTHR11017:SF479">
    <property type="entry name" value="DISEASE RESISTANCE PROTEIN (TIR-NBS-LRR CLASS) FAMILY"/>
    <property type="match status" value="1"/>
</dbReference>
<gene>
    <name evidence="5" type="ORF">RCOM_0740960</name>
</gene>
<dbReference type="InterPro" id="IPR058192">
    <property type="entry name" value="WHD_ROQ1-like"/>
</dbReference>
<dbReference type="SUPFAM" id="SSF52540">
    <property type="entry name" value="P-loop containing nucleoside triphosphate hydrolases"/>
    <property type="match status" value="1"/>
</dbReference>
<dbReference type="Gene3D" id="1.10.8.430">
    <property type="entry name" value="Helical domain of apoptotic protease-activating factors"/>
    <property type="match status" value="1"/>
</dbReference>
<dbReference type="InterPro" id="IPR027417">
    <property type="entry name" value="P-loop_NTPase"/>
</dbReference>
<keyword evidence="6" id="KW-1185">Reference proteome</keyword>
<name>B9SHM8_RICCO</name>
<dbReference type="Pfam" id="PF23282">
    <property type="entry name" value="WHD_ROQ1"/>
    <property type="match status" value="1"/>
</dbReference>
<feature type="domain" description="Disease resistance protein RPS4B/Roq1-like leucine-rich repeats" evidence="4">
    <location>
        <begin position="233"/>
        <end position="315"/>
    </location>
</feature>
<accession>B9SHM8</accession>
<keyword evidence="1" id="KW-0677">Repeat</keyword>
<dbReference type="AlphaFoldDB" id="B9SHM8"/>
<keyword evidence="2" id="KW-0611">Plant defense</keyword>